<proteinExistence type="predicted"/>
<evidence type="ECO:0000313" key="3">
    <source>
        <dbReference type="Proteomes" id="UP000229054"/>
    </source>
</evidence>
<name>A0A2G9YT10_9BACT</name>
<dbReference type="Proteomes" id="UP000229054">
    <property type="component" value="Unassembled WGS sequence"/>
</dbReference>
<dbReference type="EMBL" id="PCRN01000053">
    <property type="protein sequence ID" value="PIP22312.1"/>
    <property type="molecule type" value="Genomic_DNA"/>
</dbReference>
<accession>A0A2G9YT10</accession>
<sequence>MVKKVRAVIFWVCLFLFLLAAPLTIFYSQGYRFDLNPPAGGKKITQTGGIFLKVIPKQAEIYLDEKLKKKTDFFFGSALVENLLPRKYKIEVKKEGYLSWQKSLEVKEKEVTEVKNIILFPQNLNFTVLTKGVENFWLSLNKKELVLKEKGGQGWSLKLYDLETNIKSHLIAEGDIFSKGADLLNLEFSADNPKKISLETRTERGVEMKANSERQTSSTSGAREELKYFTLEIDKTPPSLKEEGNPALLPENIVTSQTFDGDSYYLDNLGNFFKDGEGLTRTSFPVKAETDYDIKKFQNFIFLRENQDLYWFNLDSKSFERYFDGIKGLKISSDKNKLVLFSNHEIWILFLQEKLDPPQKKAGDKILIARLSEKIKDCFWLNPDYLIFNTTDTIKIAETDDRDQINIIDLTKFKEPEMFWNSFNKKLYLLSSENLYASAALF</sequence>
<feature type="region of interest" description="Disordered" evidence="1">
    <location>
        <begin position="202"/>
        <end position="221"/>
    </location>
</feature>
<gene>
    <name evidence="2" type="ORF">COX38_01340</name>
</gene>
<evidence type="ECO:0000256" key="1">
    <source>
        <dbReference type="SAM" id="MobiDB-lite"/>
    </source>
</evidence>
<reference evidence="2 3" key="1">
    <citation type="submission" date="2017-09" db="EMBL/GenBank/DDBJ databases">
        <title>Depth-based differentiation of microbial function through sediment-hosted aquifers and enrichment of novel symbionts in the deep terrestrial subsurface.</title>
        <authorList>
            <person name="Probst A.J."/>
            <person name="Ladd B."/>
            <person name="Jarett J.K."/>
            <person name="Geller-Mcgrath D.E."/>
            <person name="Sieber C.M."/>
            <person name="Emerson J.B."/>
            <person name="Anantharaman K."/>
            <person name="Thomas B.C."/>
            <person name="Malmstrom R."/>
            <person name="Stieglmeier M."/>
            <person name="Klingl A."/>
            <person name="Woyke T."/>
            <person name="Ryan C.M."/>
            <person name="Banfield J.F."/>
        </authorList>
    </citation>
    <scope>NUCLEOTIDE SEQUENCE [LARGE SCALE GENOMIC DNA]</scope>
    <source>
        <strain evidence="2">CG23_combo_of_CG06-09_8_20_14_all_39_25</strain>
    </source>
</reference>
<evidence type="ECO:0000313" key="2">
    <source>
        <dbReference type="EMBL" id="PIP22312.1"/>
    </source>
</evidence>
<evidence type="ECO:0008006" key="4">
    <source>
        <dbReference type="Google" id="ProtNLM"/>
    </source>
</evidence>
<organism evidence="2 3">
    <name type="scientific">Candidatus Nealsonbacteria bacterium CG23_combo_of_CG06-09_8_20_14_all_39_25</name>
    <dbReference type="NCBI Taxonomy" id="1974723"/>
    <lineage>
        <taxon>Bacteria</taxon>
        <taxon>Candidatus Nealsoniibacteriota</taxon>
    </lineage>
</organism>
<feature type="compositionally biased region" description="Basic and acidic residues" evidence="1">
    <location>
        <begin position="202"/>
        <end position="212"/>
    </location>
</feature>
<protein>
    <recommendedName>
        <fullName evidence="4">PEGA domain-containing protein</fullName>
    </recommendedName>
</protein>
<dbReference type="AlphaFoldDB" id="A0A2G9YT10"/>
<comment type="caution">
    <text evidence="2">The sequence shown here is derived from an EMBL/GenBank/DDBJ whole genome shotgun (WGS) entry which is preliminary data.</text>
</comment>